<accession>A0ABU0ZPQ8</accession>
<dbReference type="SUPFAM" id="SSF49785">
    <property type="entry name" value="Galactose-binding domain-like"/>
    <property type="match status" value="1"/>
</dbReference>
<dbReference type="RefSeq" id="WP_308716295.1">
    <property type="nucleotide sequence ID" value="NZ_JAVHUY010000036.1"/>
</dbReference>
<evidence type="ECO:0000313" key="3">
    <source>
        <dbReference type="Proteomes" id="UP001230908"/>
    </source>
</evidence>
<dbReference type="PANTHER" id="PTHR36848:SF2">
    <property type="entry name" value="SECRETED PROTEIN"/>
    <property type="match status" value="1"/>
</dbReference>
<evidence type="ECO:0000256" key="1">
    <source>
        <dbReference type="SAM" id="SignalP"/>
    </source>
</evidence>
<organism evidence="2 3">
    <name type="scientific">Phytohabitans maris</name>
    <dbReference type="NCBI Taxonomy" id="3071409"/>
    <lineage>
        <taxon>Bacteria</taxon>
        <taxon>Bacillati</taxon>
        <taxon>Actinomycetota</taxon>
        <taxon>Actinomycetes</taxon>
        <taxon>Micromonosporales</taxon>
        <taxon>Micromonosporaceae</taxon>
    </lineage>
</organism>
<keyword evidence="2" id="KW-0378">Hydrolase</keyword>
<dbReference type="PANTHER" id="PTHR36848">
    <property type="entry name" value="DNA-BINDING PROTEIN (PUTATIVE SECRETED PROTEIN)-RELATED"/>
    <property type="match status" value="1"/>
</dbReference>
<comment type="caution">
    <text evidence="2">The sequence shown here is derived from an EMBL/GenBank/DDBJ whole genome shotgun (WGS) entry which is preliminary data.</text>
</comment>
<dbReference type="Proteomes" id="UP001230908">
    <property type="component" value="Unassembled WGS sequence"/>
</dbReference>
<dbReference type="EMBL" id="JAVHUY010000036">
    <property type="protein sequence ID" value="MDQ7909031.1"/>
    <property type="molecule type" value="Genomic_DNA"/>
</dbReference>
<name>A0ABU0ZPQ8_9ACTN</name>
<gene>
    <name evidence="2" type="ORF">RB614_31355</name>
</gene>
<feature type="signal peptide" evidence="1">
    <location>
        <begin position="1"/>
        <end position="32"/>
    </location>
</feature>
<dbReference type="GO" id="GO:0016787">
    <property type="term" value="F:hydrolase activity"/>
    <property type="evidence" value="ECO:0007669"/>
    <property type="project" value="UniProtKB-KW"/>
</dbReference>
<keyword evidence="1" id="KW-0732">Signal</keyword>
<proteinExistence type="predicted"/>
<feature type="chain" id="PRO_5045370821" evidence="1">
    <location>
        <begin position="33"/>
        <end position="1271"/>
    </location>
</feature>
<reference evidence="2 3" key="1">
    <citation type="submission" date="2023-08" db="EMBL/GenBank/DDBJ databases">
        <title>Phytohabitans sansha sp. nov., isolated from marine sediment.</title>
        <authorList>
            <person name="Zhao Y."/>
            <person name="Yi K."/>
        </authorList>
    </citation>
    <scope>NUCLEOTIDE SEQUENCE [LARGE SCALE GENOMIC DNA]</scope>
    <source>
        <strain evidence="2 3">ZYX-F-186</strain>
    </source>
</reference>
<evidence type="ECO:0000313" key="2">
    <source>
        <dbReference type="EMBL" id="MDQ7909031.1"/>
    </source>
</evidence>
<keyword evidence="3" id="KW-1185">Reference proteome</keyword>
<sequence length="1271" mass="132955">MRTSRRPRRVRHGALVAALALAVAAAPGAAQAGDREPSGGSILAQFRSPSAAAEPMSRSWWPDAGAGTSKAGLALTDQHLRAIAAGGFGGMEIAYLSDQVAAIPQSATLPPEQRLGQPGIDQNMAQTAAGQCCTDFSNAQAKTVGFGTEAWQKTLTQMYQTADSIKGGFVIDLTLSQHWPVAFNNIDPNDLGQHQNARTAYSVITTDDLAASGKSVPRPAQRLWDLDNVPFVFVDHYTAATIVKVASVAANGTPTFAYASLTDVSGKTSRTGAGTPAGIMDKAWVQANPGTFTGTLTAGSTTISGVNSLNGAQRQAGSILSGPGIPAGTQVVSVGTDSIVMSNAAAANASGAGVEARWNINTIDADWGPEPRNPRFTGKVDTEGNRRRMADRQYDYRTTIDRASLDALGCNVPAPGAALAAGDCVLFGTWHGGTGQTRSGGVNTVQYNREYATSIYDYAGTESTIDFWENNILGTWKDGAVVKRMGNTKLVNLIRDHAKTYPHASLFEDSLEFSKPTGTGNYWAPKVLSEMSSRLGYNASRYAPLLAGGSTFDTSVAGDQLASNRVTEDWTAQLTDDFATNHVAALQNWAKKTLGYNFRVQDIGGTGVQHAQIATGVHETSADSGSAENGRHVAGAASMTGSNWVSAESLTFTRDYTNPWVDVVKGLNLVWASGVNRPQWHGTPYKVTFNGAFSAWPGWEFQHGSPTGWGAFDPRQAYWSNVEGLTDYVARTQAVLQGGTGKADLAVLRGSNEISSPSRTAYSLQTLLDAGWNYHVIDDRMLALPTATVKNGRLNPNGAAYKAIVVNGVTQLNVPAVKKLTSLAKSGLPVVLYNSDIARVYGTNQPGNNDTELAAALATLKATANVRTITGGTQEQLDGTLRTAGLAPDASYAAPGLITLQRRDNKNDYYYLYNSRTATTVAAAAAAGTTGLRLTSTASERAGDRLVVGSGATQEVVTIASVASPDPGAPNPNVTLTAPLKYAHAAGEAVAKRIDAAVTLRGGGQPYVLDALTGDVTPVAHYTGGNGTVTVNVTLDSQEALIVRTGGGSSAVHATATSGGTVHYGDNGKDMFLRASTSGTYTVKLSNGRTRTAGADVPAAVDLSGGWRLSLESWGPKAGASDPTVPLKTTVTFPANALGAWSALPATAEQLTALDVTGMGQVSGIGRYTNTFQLPRDWDKRTDGANLVLGHGNGDQITAVTVNGHRITTIDQITNAVDIGPYLRAGANTIQVQVDSNLGNRVGRTAQSYGLTSVAFQPYTDAPLGGSSGNH</sequence>
<dbReference type="InterPro" id="IPR008979">
    <property type="entry name" value="Galactose-bd-like_sf"/>
</dbReference>
<dbReference type="Gene3D" id="2.60.120.260">
    <property type="entry name" value="Galactose-binding domain-like"/>
    <property type="match status" value="1"/>
</dbReference>
<dbReference type="InterPro" id="IPR053161">
    <property type="entry name" value="Ulvan_degrading_GH"/>
</dbReference>
<protein>
    <submittedName>
        <fullName evidence="2">Glycosyl hydrolase</fullName>
    </submittedName>
</protein>